<evidence type="ECO:0000259" key="7">
    <source>
        <dbReference type="PROSITE" id="PS51831"/>
    </source>
</evidence>
<dbReference type="OrthoDB" id="9782134at2"/>
<gene>
    <name evidence="8" type="ORF">FRX57_04430</name>
</gene>
<dbReference type="EMBL" id="VOHL01000002">
    <property type="protein sequence ID" value="TWS98182.1"/>
    <property type="molecule type" value="Genomic_DNA"/>
</dbReference>
<sequence length="194" mass="21632">MTYADYVTGGRSFLLEKMAERLSPKRLAHCLRVEEASIDLAKRYGLDETKAGLAGLLHDYAKELADQDFLTLIDQHQLDPALKAWNNNVWHGLLGPYVIQAELGLTDADILQAIAYHTVGSSQMTDLDKVVYVADYIECGRDFPGVDQAREIAKISLNQAVAYETAATVAYLAQKGMPIYPQTLDTYNAYIHYL</sequence>
<dbReference type="Proteomes" id="UP000317430">
    <property type="component" value="Unassembled WGS sequence"/>
</dbReference>
<dbReference type="InterPro" id="IPR006674">
    <property type="entry name" value="HD_domain"/>
</dbReference>
<dbReference type="InterPro" id="IPR005249">
    <property type="entry name" value="YqeK"/>
</dbReference>
<dbReference type="Gene3D" id="1.10.3210.10">
    <property type="entry name" value="Hypothetical protein af1432"/>
    <property type="match status" value="1"/>
</dbReference>
<dbReference type="EC" id="3.6.1.41" evidence="1"/>
<dbReference type="GO" id="GO:0008803">
    <property type="term" value="F:bis(5'-nucleosyl)-tetraphosphatase (symmetrical) activity"/>
    <property type="evidence" value="ECO:0007669"/>
    <property type="project" value="UniProtKB-EC"/>
</dbReference>
<dbReference type="InterPro" id="IPR051094">
    <property type="entry name" value="Diverse_Catalytic_Enzymes"/>
</dbReference>
<dbReference type="SMART" id="SM00471">
    <property type="entry name" value="HDc"/>
    <property type="match status" value="1"/>
</dbReference>
<protein>
    <recommendedName>
        <fullName evidence="1">bis(5'-nucleosyl)-tetraphosphatase (symmetrical)</fullName>
        <ecNumber evidence="1">3.6.1.41</ecNumber>
    </recommendedName>
</protein>
<dbReference type="PANTHER" id="PTHR35795">
    <property type="entry name" value="SLR1885 PROTEIN"/>
    <property type="match status" value="1"/>
</dbReference>
<feature type="domain" description="HD" evidence="7">
    <location>
        <begin position="26"/>
        <end position="140"/>
    </location>
</feature>
<organism evidence="8 9">
    <name type="scientific">Streptococcus cuniculipharyngis</name>
    <dbReference type="NCBI Taxonomy" id="1562651"/>
    <lineage>
        <taxon>Bacteria</taxon>
        <taxon>Bacillati</taxon>
        <taxon>Bacillota</taxon>
        <taxon>Bacilli</taxon>
        <taxon>Lactobacillales</taxon>
        <taxon>Streptococcaceae</taxon>
        <taxon>Streptococcus</taxon>
    </lineage>
</organism>
<keyword evidence="3" id="KW-0547">Nucleotide-binding</keyword>
<evidence type="ECO:0000313" key="8">
    <source>
        <dbReference type="EMBL" id="TWS98182.1"/>
    </source>
</evidence>
<dbReference type="GO" id="GO:0046872">
    <property type="term" value="F:metal ion binding"/>
    <property type="evidence" value="ECO:0007669"/>
    <property type="project" value="UniProtKB-KW"/>
</dbReference>
<dbReference type="GO" id="GO:0000166">
    <property type="term" value="F:nucleotide binding"/>
    <property type="evidence" value="ECO:0007669"/>
    <property type="project" value="UniProtKB-KW"/>
</dbReference>
<evidence type="ECO:0000256" key="3">
    <source>
        <dbReference type="ARBA" id="ARBA00022741"/>
    </source>
</evidence>
<reference evidence="8 9" key="1">
    <citation type="submission" date="2019-08" db="EMBL/GenBank/DDBJ databases">
        <authorList>
            <person name="Lei W."/>
        </authorList>
    </citation>
    <scope>NUCLEOTIDE SEQUENCE [LARGE SCALE GENOMIC DNA]</scope>
    <source>
        <strain evidence="8 9">CCUG 66496</strain>
    </source>
</reference>
<dbReference type="CDD" id="cd00077">
    <property type="entry name" value="HDc"/>
    <property type="match status" value="1"/>
</dbReference>
<keyword evidence="2" id="KW-0479">Metal-binding</keyword>
<proteinExistence type="predicted"/>
<keyword evidence="4" id="KW-0378">Hydrolase</keyword>
<dbReference type="PROSITE" id="PS51831">
    <property type="entry name" value="HD"/>
    <property type="match status" value="1"/>
</dbReference>
<comment type="caution">
    <text evidence="8">The sequence shown here is derived from an EMBL/GenBank/DDBJ whole genome shotgun (WGS) entry which is preliminary data.</text>
</comment>
<keyword evidence="9" id="KW-1185">Reference proteome</keyword>
<name>A0A5C5SD20_9STRE</name>
<dbReference type="RefSeq" id="WP_146567106.1">
    <property type="nucleotide sequence ID" value="NZ_VOHL01000002.1"/>
</dbReference>
<evidence type="ECO:0000313" key="9">
    <source>
        <dbReference type="Proteomes" id="UP000317430"/>
    </source>
</evidence>
<evidence type="ECO:0000256" key="2">
    <source>
        <dbReference type="ARBA" id="ARBA00022723"/>
    </source>
</evidence>
<evidence type="ECO:0000256" key="6">
    <source>
        <dbReference type="ARBA" id="ARBA00049417"/>
    </source>
</evidence>
<dbReference type="NCBIfam" id="TIGR00488">
    <property type="entry name" value="bis(5'-nucleosyl)-tetraphosphatase (symmetrical) YqeK"/>
    <property type="match status" value="1"/>
</dbReference>
<dbReference type="Pfam" id="PF01966">
    <property type="entry name" value="HD"/>
    <property type="match status" value="1"/>
</dbReference>
<dbReference type="SUPFAM" id="SSF109604">
    <property type="entry name" value="HD-domain/PDEase-like"/>
    <property type="match status" value="1"/>
</dbReference>
<keyword evidence="5" id="KW-0408">Iron</keyword>
<comment type="catalytic activity">
    <reaction evidence="6">
        <text>P(1),P(4)-bis(5'-adenosyl) tetraphosphate + H2O = 2 ADP + 2 H(+)</text>
        <dbReference type="Rhea" id="RHEA:24252"/>
        <dbReference type="ChEBI" id="CHEBI:15377"/>
        <dbReference type="ChEBI" id="CHEBI:15378"/>
        <dbReference type="ChEBI" id="CHEBI:58141"/>
        <dbReference type="ChEBI" id="CHEBI:456216"/>
        <dbReference type="EC" id="3.6.1.41"/>
    </reaction>
</comment>
<dbReference type="PANTHER" id="PTHR35795:SF1">
    <property type="entry name" value="BIS(5'-NUCLEOSYL)-TETRAPHOSPHATASE, SYMMETRICAL"/>
    <property type="match status" value="1"/>
</dbReference>
<evidence type="ECO:0000256" key="4">
    <source>
        <dbReference type="ARBA" id="ARBA00022801"/>
    </source>
</evidence>
<evidence type="ECO:0000256" key="1">
    <source>
        <dbReference type="ARBA" id="ARBA00012506"/>
    </source>
</evidence>
<accession>A0A5C5SD20</accession>
<evidence type="ECO:0000256" key="5">
    <source>
        <dbReference type="ARBA" id="ARBA00023004"/>
    </source>
</evidence>
<dbReference type="InterPro" id="IPR003607">
    <property type="entry name" value="HD/PDEase_dom"/>
</dbReference>
<dbReference type="AlphaFoldDB" id="A0A5C5SD20"/>